<feature type="transmembrane region" description="Helical" evidence="12">
    <location>
        <begin position="604"/>
        <end position="629"/>
    </location>
</feature>
<sequence>MEKLLFWNMLLPLLLLQFYPVLILSEPYQFPEKYFINCGSDSAVTQGSRKFVGDKNPGSFSVGKSNPVTDSSQSAADTSSLYQTARFYTEPFSYNLDINETGQHVIRLHFFPFKSDKANLEDALFNVSASRASQNFIPEIVYRTCKEVNLNSTQAANSADITWHFNVSKNARHLVRVHFCDILSQSPNIFNFSLLIYGKYNQSINPVDYTIQTAVPFYHDFVVDTGDSDFISIGVAPMDGFLEKRAYLNGLEIMEFITEPGLELGMSEQKKKHNLFIIIGSVVGGLVVCCLIVLFLLCKKRRKTKPLETMTSYVSAQPDASAPFLSLLSNFTMKNSNESIVVKEFLLTIKAGKFEIYFIPSKNSSPLAFINAIEVFLAPTGFIPDKTIHINSTGIKGNYSVSLSTVLQKVHGINVGGSTVTADNDTLMRNWITDDQFLLIPGSAETKQFGSYDNLIYGRPNGSTEYIAPREVYGTAKMLNTSTQTKSSNITWRFKVNEQAKYFVRAHFCDFISNSLEYPGISLCINGNFCQWISPYETVQRLAAPFYADFVVESAKSGNFDISVSPYNPGEIVNHLAFLNGLEIMQLMENSYSSFVPPRPKKKIFLIIAASLGLAFAFIIIVIVIVRLVCMKEDQSKIPDASAKSFSHVEVAAAK</sequence>
<dbReference type="AlphaFoldDB" id="A0A1R3GER2"/>
<dbReference type="PANTHER" id="PTHR34590">
    <property type="entry name" value="OS03G0124300 PROTEIN-RELATED"/>
    <property type="match status" value="1"/>
</dbReference>
<evidence type="ECO:0000256" key="7">
    <source>
        <dbReference type="ARBA" id="ARBA00022840"/>
    </source>
</evidence>
<feature type="domain" description="Malectin" evidence="14">
    <location>
        <begin position="34"/>
        <end position="126"/>
    </location>
</feature>
<dbReference type="InterPro" id="IPR024788">
    <property type="entry name" value="Malectin-like_Carb-bd_dom"/>
</dbReference>
<evidence type="ECO:0000256" key="5">
    <source>
        <dbReference type="ARBA" id="ARBA00022729"/>
    </source>
</evidence>
<evidence type="ECO:0000256" key="13">
    <source>
        <dbReference type="SAM" id="SignalP"/>
    </source>
</evidence>
<keyword evidence="8 12" id="KW-1133">Transmembrane helix</keyword>
<dbReference type="Pfam" id="PF11721">
    <property type="entry name" value="Malectin"/>
    <property type="match status" value="1"/>
</dbReference>
<feature type="domain" description="Malectin-like" evidence="15">
    <location>
        <begin position="332"/>
        <end position="586"/>
    </location>
</feature>
<dbReference type="STRING" id="210143.A0A1R3GER2"/>
<dbReference type="Gene3D" id="2.60.120.430">
    <property type="entry name" value="Galactose-binding lectin"/>
    <property type="match status" value="3"/>
</dbReference>
<dbReference type="GO" id="GO:0004674">
    <property type="term" value="F:protein serine/threonine kinase activity"/>
    <property type="evidence" value="ECO:0007669"/>
    <property type="project" value="UniProtKB-KW"/>
</dbReference>
<evidence type="ECO:0000256" key="1">
    <source>
        <dbReference type="ARBA" id="ARBA00004479"/>
    </source>
</evidence>
<dbReference type="InterPro" id="IPR045272">
    <property type="entry name" value="ANXUR1/2-like"/>
</dbReference>
<evidence type="ECO:0000259" key="14">
    <source>
        <dbReference type="Pfam" id="PF11721"/>
    </source>
</evidence>
<proteinExistence type="predicted"/>
<feature type="chain" id="PRO_5013226729" evidence="13">
    <location>
        <begin position="26"/>
        <end position="655"/>
    </location>
</feature>
<keyword evidence="6" id="KW-0547">Nucleotide-binding</keyword>
<keyword evidence="4 12" id="KW-0812">Transmembrane</keyword>
<evidence type="ECO:0000313" key="17">
    <source>
        <dbReference type="Proteomes" id="UP000188268"/>
    </source>
</evidence>
<organism evidence="16 17">
    <name type="scientific">Corchorus capsularis</name>
    <name type="common">Jute</name>
    <dbReference type="NCBI Taxonomy" id="210143"/>
    <lineage>
        <taxon>Eukaryota</taxon>
        <taxon>Viridiplantae</taxon>
        <taxon>Streptophyta</taxon>
        <taxon>Embryophyta</taxon>
        <taxon>Tracheophyta</taxon>
        <taxon>Spermatophyta</taxon>
        <taxon>Magnoliopsida</taxon>
        <taxon>eudicotyledons</taxon>
        <taxon>Gunneridae</taxon>
        <taxon>Pentapetalae</taxon>
        <taxon>rosids</taxon>
        <taxon>malvids</taxon>
        <taxon>Malvales</taxon>
        <taxon>Malvaceae</taxon>
        <taxon>Grewioideae</taxon>
        <taxon>Apeibeae</taxon>
        <taxon>Corchorus</taxon>
    </lineage>
</organism>
<comment type="subcellular location">
    <subcellularLocation>
        <location evidence="1">Membrane</location>
        <topology evidence="1">Single-pass type I membrane protein</topology>
    </subcellularLocation>
</comment>
<evidence type="ECO:0000256" key="3">
    <source>
        <dbReference type="ARBA" id="ARBA00022679"/>
    </source>
</evidence>
<keyword evidence="10" id="KW-0325">Glycoprotein</keyword>
<evidence type="ECO:0000256" key="11">
    <source>
        <dbReference type="SAM" id="MobiDB-lite"/>
    </source>
</evidence>
<keyword evidence="9 12" id="KW-0472">Membrane</keyword>
<evidence type="ECO:0000259" key="15">
    <source>
        <dbReference type="Pfam" id="PF12819"/>
    </source>
</evidence>
<dbReference type="EMBL" id="AWWV01014481">
    <property type="protein sequence ID" value="OMO56575.1"/>
    <property type="molecule type" value="Genomic_DNA"/>
</dbReference>
<evidence type="ECO:0000256" key="6">
    <source>
        <dbReference type="ARBA" id="ARBA00022741"/>
    </source>
</evidence>
<dbReference type="Gramene" id="OMO56575">
    <property type="protein sequence ID" value="OMO56575"/>
    <property type="gene ID" value="CCACVL1_26454"/>
</dbReference>
<keyword evidence="17" id="KW-1185">Reference proteome</keyword>
<dbReference type="Proteomes" id="UP000188268">
    <property type="component" value="Unassembled WGS sequence"/>
</dbReference>
<name>A0A1R3GER2_COCAP</name>
<comment type="caution">
    <text evidence="16">The sequence shown here is derived from an EMBL/GenBank/DDBJ whole genome shotgun (WGS) entry which is preliminary data.</text>
</comment>
<evidence type="ECO:0000256" key="4">
    <source>
        <dbReference type="ARBA" id="ARBA00022692"/>
    </source>
</evidence>
<dbReference type="FunFam" id="2.60.120.430:FF:000013">
    <property type="entry name" value="Putative receptor-like protein kinase"/>
    <property type="match status" value="1"/>
</dbReference>
<accession>A0A1R3GER2</accession>
<feature type="region of interest" description="Disordered" evidence="11">
    <location>
        <begin position="55"/>
        <end position="75"/>
    </location>
</feature>
<dbReference type="GO" id="GO:0004714">
    <property type="term" value="F:transmembrane receptor protein tyrosine kinase activity"/>
    <property type="evidence" value="ECO:0007669"/>
    <property type="project" value="InterPro"/>
</dbReference>
<protein>
    <submittedName>
        <fullName evidence="16">Malectin</fullName>
    </submittedName>
</protein>
<feature type="signal peptide" evidence="13">
    <location>
        <begin position="1"/>
        <end position="25"/>
    </location>
</feature>
<evidence type="ECO:0000256" key="10">
    <source>
        <dbReference type="ARBA" id="ARBA00023180"/>
    </source>
</evidence>
<evidence type="ECO:0000256" key="2">
    <source>
        <dbReference type="ARBA" id="ARBA00022527"/>
    </source>
</evidence>
<dbReference type="OrthoDB" id="1928639at2759"/>
<evidence type="ECO:0000256" key="12">
    <source>
        <dbReference type="SAM" id="Phobius"/>
    </source>
</evidence>
<dbReference type="Pfam" id="PF12819">
    <property type="entry name" value="Malectin_like"/>
    <property type="match status" value="2"/>
</dbReference>
<dbReference type="GO" id="GO:0005524">
    <property type="term" value="F:ATP binding"/>
    <property type="evidence" value="ECO:0007669"/>
    <property type="project" value="UniProtKB-KW"/>
</dbReference>
<feature type="domain" description="Malectin-like" evidence="15">
    <location>
        <begin position="127"/>
        <end position="255"/>
    </location>
</feature>
<feature type="compositionally biased region" description="Polar residues" evidence="11">
    <location>
        <begin position="58"/>
        <end position="68"/>
    </location>
</feature>
<evidence type="ECO:0000256" key="8">
    <source>
        <dbReference type="ARBA" id="ARBA00022989"/>
    </source>
</evidence>
<evidence type="ECO:0000256" key="9">
    <source>
        <dbReference type="ARBA" id="ARBA00023136"/>
    </source>
</evidence>
<keyword evidence="2" id="KW-0723">Serine/threonine-protein kinase</keyword>
<reference evidence="16 17" key="1">
    <citation type="submission" date="2013-09" db="EMBL/GenBank/DDBJ databases">
        <title>Corchorus capsularis genome sequencing.</title>
        <authorList>
            <person name="Alam M."/>
            <person name="Haque M.S."/>
            <person name="Islam M.S."/>
            <person name="Emdad E.M."/>
            <person name="Islam M.M."/>
            <person name="Ahmed B."/>
            <person name="Halim A."/>
            <person name="Hossen Q.M.M."/>
            <person name="Hossain M.Z."/>
            <person name="Ahmed R."/>
            <person name="Khan M.M."/>
            <person name="Islam R."/>
            <person name="Rashid M.M."/>
            <person name="Khan S.A."/>
            <person name="Rahman M.S."/>
            <person name="Alam M."/>
        </authorList>
    </citation>
    <scope>NUCLEOTIDE SEQUENCE [LARGE SCALE GENOMIC DNA]</scope>
    <source>
        <strain evidence="17">cv. CVL-1</strain>
        <tissue evidence="16">Whole seedling</tissue>
    </source>
</reference>
<keyword evidence="3" id="KW-0808">Transferase</keyword>
<dbReference type="InterPro" id="IPR021720">
    <property type="entry name" value="Malectin_dom"/>
</dbReference>
<dbReference type="GO" id="GO:0016020">
    <property type="term" value="C:membrane"/>
    <property type="evidence" value="ECO:0007669"/>
    <property type="project" value="UniProtKB-SubCell"/>
</dbReference>
<gene>
    <name evidence="16" type="ORF">CCACVL1_26454</name>
</gene>
<feature type="transmembrane region" description="Helical" evidence="12">
    <location>
        <begin position="275"/>
        <end position="297"/>
    </location>
</feature>
<keyword evidence="7" id="KW-0067">ATP-binding</keyword>
<evidence type="ECO:0000313" key="16">
    <source>
        <dbReference type="EMBL" id="OMO56575.1"/>
    </source>
</evidence>
<keyword evidence="5 13" id="KW-0732">Signal</keyword>
<keyword evidence="2" id="KW-0418">Kinase</keyword>
<dbReference type="PANTHER" id="PTHR34590:SF12">
    <property type="entry name" value="CARBOHYDRATE-BINDING PROTEIN OF THE ER PROTEIN"/>
    <property type="match status" value="1"/>
</dbReference>